<evidence type="ECO:0000313" key="4">
    <source>
        <dbReference type="EMBL" id="EEG74031.1"/>
    </source>
</evidence>
<dbReference type="InterPro" id="IPR003439">
    <property type="entry name" value="ABC_transporter-like_ATP-bd"/>
</dbReference>
<dbReference type="InterPro" id="IPR003593">
    <property type="entry name" value="AAA+_ATPase"/>
</dbReference>
<dbReference type="GO" id="GO:0005886">
    <property type="term" value="C:plasma membrane"/>
    <property type="evidence" value="ECO:0007669"/>
    <property type="project" value="TreeGrafter"/>
</dbReference>
<dbReference type="GO" id="GO:0022857">
    <property type="term" value="F:transmembrane transporter activity"/>
    <property type="evidence" value="ECO:0007669"/>
    <property type="project" value="TreeGrafter"/>
</dbReference>
<dbReference type="OrthoDB" id="2064601at2"/>
<dbReference type="STRING" id="553973.CLOHYLEM_06037"/>
<name>C0C1L7_9FIRM</name>
<dbReference type="PROSITE" id="PS00211">
    <property type="entry name" value="ABC_TRANSPORTER_1"/>
    <property type="match status" value="1"/>
</dbReference>
<dbReference type="SMART" id="SM00382">
    <property type="entry name" value="AAA"/>
    <property type="match status" value="1"/>
</dbReference>
<dbReference type="GO" id="GO:0016887">
    <property type="term" value="F:ATP hydrolysis activity"/>
    <property type="evidence" value="ECO:0007669"/>
    <property type="project" value="InterPro"/>
</dbReference>
<dbReference type="Proteomes" id="UP000004893">
    <property type="component" value="Unassembled WGS sequence"/>
</dbReference>
<dbReference type="InterPro" id="IPR015854">
    <property type="entry name" value="ABC_transpr_LolD-like"/>
</dbReference>
<dbReference type="Gene3D" id="3.40.50.300">
    <property type="entry name" value="P-loop containing nucleotide triphosphate hydrolases"/>
    <property type="match status" value="1"/>
</dbReference>
<dbReference type="InterPro" id="IPR017871">
    <property type="entry name" value="ABC_transporter-like_CS"/>
</dbReference>
<dbReference type="RefSeq" id="WP_006443384.1">
    <property type="nucleotide sequence ID" value="NZ_CP036524.1"/>
</dbReference>
<dbReference type="PANTHER" id="PTHR24220:SF470">
    <property type="entry name" value="CELL DIVISION ATP-BINDING PROTEIN FTSE"/>
    <property type="match status" value="1"/>
</dbReference>
<dbReference type="SUPFAM" id="SSF52540">
    <property type="entry name" value="P-loop containing nucleoside triphosphate hydrolases"/>
    <property type="match status" value="1"/>
</dbReference>
<evidence type="ECO:0000259" key="3">
    <source>
        <dbReference type="PROSITE" id="PS50893"/>
    </source>
</evidence>
<dbReference type="AlphaFoldDB" id="C0C1L7"/>
<dbReference type="eggNOG" id="COG2884">
    <property type="taxonomic scope" value="Bacteria"/>
</dbReference>
<dbReference type="HOGENOM" id="CLU_000604_1_22_9"/>
<gene>
    <name evidence="4" type="ORF">CLOHYLEM_06037</name>
</gene>
<accession>C0C1L7</accession>
<dbReference type="GO" id="GO:0005524">
    <property type="term" value="F:ATP binding"/>
    <property type="evidence" value="ECO:0007669"/>
    <property type="project" value="UniProtKB-KW"/>
</dbReference>
<evidence type="ECO:0000256" key="2">
    <source>
        <dbReference type="ARBA" id="ARBA00022840"/>
    </source>
</evidence>
<dbReference type="Pfam" id="PF00005">
    <property type="entry name" value="ABC_tran"/>
    <property type="match status" value="1"/>
</dbReference>
<keyword evidence="2 4" id="KW-0067">ATP-binding</keyword>
<sequence>MQKEIKFNHVTKIFGQDTIGLEDASFEIEHGEFVFIVGRSGSGKSTLLKLLSAQLFPTSGEIWVGGCETGRLTSNQLPYYRRQFGIMEAELGLLNDRNVYQNISLAMYATEQPRHLIKKRVEQTLSTVGIAHRSLARPGELSVGEAARALLARAIVMNPKIMVVDEPTANLSPGAAWDMMCLLDELNRLGVTMIVASHARELVSVMKKRVITLVAGAVAADERNAIYDLKRMDIFEEKRIVHEREKNKKL</sequence>
<dbReference type="InterPro" id="IPR027417">
    <property type="entry name" value="P-loop_NTPase"/>
</dbReference>
<proteinExistence type="predicted"/>
<comment type="caution">
    <text evidence="4">The sequence shown here is derived from an EMBL/GenBank/DDBJ whole genome shotgun (WGS) entry which is preliminary data.</text>
</comment>
<reference evidence="4" key="1">
    <citation type="submission" date="2009-02" db="EMBL/GenBank/DDBJ databases">
        <authorList>
            <person name="Fulton L."/>
            <person name="Clifton S."/>
            <person name="Fulton B."/>
            <person name="Xu J."/>
            <person name="Minx P."/>
            <person name="Pepin K.H."/>
            <person name="Johnson M."/>
            <person name="Bhonagiri V."/>
            <person name="Nash W.E."/>
            <person name="Mardis E.R."/>
            <person name="Wilson R.K."/>
        </authorList>
    </citation>
    <scope>NUCLEOTIDE SEQUENCE [LARGE SCALE GENOMIC DNA]</scope>
    <source>
        <strain evidence="4">DSM 15053</strain>
    </source>
</reference>
<reference evidence="4" key="2">
    <citation type="submission" date="2013-06" db="EMBL/GenBank/DDBJ databases">
        <title>Draft genome sequence of Clostridium hylemonae (DSM 15053).</title>
        <authorList>
            <person name="Sudarsanam P."/>
            <person name="Ley R."/>
            <person name="Guruge J."/>
            <person name="Turnbaugh P.J."/>
            <person name="Mahowald M."/>
            <person name="Liep D."/>
            <person name="Gordon J."/>
        </authorList>
    </citation>
    <scope>NUCLEOTIDE SEQUENCE</scope>
    <source>
        <strain evidence="4">DSM 15053</strain>
    </source>
</reference>
<feature type="domain" description="ABC transporter" evidence="3">
    <location>
        <begin position="5"/>
        <end position="240"/>
    </location>
</feature>
<evidence type="ECO:0000256" key="1">
    <source>
        <dbReference type="ARBA" id="ARBA00022741"/>
    </source>
</evidence>
<organism evidence="4 5">
    <name type="scientific">[Clostridium] hylemonae DSM 15053</name>
    <dbReference type="NCBI Taxonomy" id="553973"/>
    <lineage>
        <taxon>Bacteria</taxon>
        <taxon>Bacillati</taxon>
        <taxon>Bacillota</taxon>
        <taxon>Clostridia</taxon>
        <taxon>Lachnospirales</taxon>
        <taxon>Lachnospiraceae</taxon>
    </lineage>
</organism>
<dbReference type="EMBL" id="ABYI02000022">
    <property type="protein sequence ID" value="EEG74031.1"/>
    <property type="molecule type" value="Genomic_DNA"/>
</dbReference>
<keyword evidence="1" id="KW-0547">Nucleotide-binding</keyword>
<keyword evidence="5" id="KW-1185">Reference proteome</keyword>
<dbReference type="PANTHER" id="PTHR24220">
    <property type="entry name" value="IMPORT ATP-BINDING PROTEIN"/>
    <property type="match status" value="1"/>
</dbReference>
<dbReference type="PROSITE" id="PS50893">
    <property type="entry name" value="ABC_TRANSPORTER_2"/>
    <property type="match status" value="1"/>
</dbReference>
<evidence type="ECO:0000313" key="5">
    <source>
        <dbReference type="Proteomes" id="UP000004893"/>
    </source>
</evidence>
<protein>
    <submittedName>
        <fullName evidence="4">ABC transporter, ATP-binding protein</fullName>
    </submittedName>
</protein>